<keyword evidence="4" id="KW-0732">Signal</keyword>
<dbReference type="RefSeq" id="WP_173013036.1">
    <property type="nucleotide sequence ID" value="NZ_WKMC01000180.1"/>
</dbReference>
<dbReference type="AlphaFoldDB" id="A0A7K0HTA8"/>
<evidence type="ECO:0000256" key="4">
    <source>
        <dbReference type="SAM" id="SignalP"/>
    </source>
</evidence>
<evidence type="ECO:0000313" key="7">
    <source>
        <dbReference type="Proteomes" id="UP000441358"/>
    </source>
</evidence>
<gene>
    <name evidence="6" type="ORF">GKD66_23330</name>
</gene>
<evidence type="ECO:0000313" key="6">
    <source>
        <dbReference type="EMBL" id="MRZ53077.1"/>
    </source>
</evidence>
<dbReference type="SMART" id="SM00965">
    <property type="entry name" value="STN"/>
    <property type="match status" value="1"/>
</dbReference>
<dbReference type="Pfam" id="PF07660">
    <property type="entry name" value="STN"/>
    <property type="match status" value="1"/>
</dbReference>
<dbReference type="FunFam" id="2.60.40.1120:FF:000003">
    <property type="entry name" value="Outer membrane protein Omp121"/>
    <property type="match status" value="1"/>
</dbReference>
<dbReference type="EMBL" id="WKMC01000180">
    <property type="protein sequence ID" value="MRZ53077.1"/>
    <property type="molecule type" value="Genomic_DNA"/>
</dbReference>
<comment type="caution">
    <text evidence="6">The sequence shown here is derived from an EMBL/GenBank/DDBJ whole genome shotgun (WGS) entry which is preliminary data.</text>
</comment>
<protein>
    <submittedName>
        <fullName evidence="6">SusC/RagA family TonB-linked outer membrane protein</fullName>
    </submittedName>
</protein>
<feature type="non-terminal residue" evidence="6">
    <location>
        <position position="203"/>
    </location>
</feature>
<organism evidence="6 7">
    <name type="scientific">Parabacteroides distasonis</name>
    <dbReference type="NCBI Taxonomy" id="823"/>
    <lineage>
        <taxon>Bacteria</taxon>
        <taxon>Pseudomonadati</taxon>
        <taxon>Bacteroidota</taxon>
        <taxon>Bacteroidia</taxon>
        <taxon>Bacteroidales</taxon>
        <taxon>Tannerellaceae</taxon>
        <taxon>Parabacteroides</taxon>
    </lineage>
</organism>
<dbReference type="InterPro" id="IPR008969">
    <property type="entry name" value="CarboxyPept-like_regulatory"/>
</dbReference>
<keyword evidence="1" id="KW-0813">Transport</keyword>
<evidence type="ECO:0000259" key="5">
    <source>
        <dbReference type="SMART" id="SM00965"/>
    </source>
</evidence>
<feature type="chain" id="PRO_5029822083" evidence="4">
    <location>
        <begin position="18"/>
        <end position="203"/>
    </location>
</feature>
<dbReference type="Gene3D" id="2.60.40.1120">
    <property type="entry name" value="Carboxypeptidase-like, regulatory domain"/>
    <property type="match status" value="1"/>
</dbReference>
<keyword evidence="3" id="KW-0998">Cell outer membrane</keyword>
<dbReference type="InterPro" id="IPR011662">
    <property type="entry name" value="Secretin/TonB_short_N"/>
</dbReference>
<evidence type="ECO:0000256" key="3">
    <source>
        <dbReference type="ARBA" id="ARBA00023237"/>
    </source>
</evidence>
<keyword evidence="2" id="KW-0472">Membrane</keyword>
<name>A0A7K0HTA8_PARDI</name>
<sequence>MRVSLLLLFIVIAQLHAENLYSQSTVINLSLRNVTVEQVLDRIEKDTEFSFLFTDKSVDTDRIVDMNIHSKNINETLKILFGGTDVSYRIVDRQVILSKKKEGTDGINQSKQVTGVIKDANGESVIGANVVEKGTNNGTISDIDGKFSLNVAPGATLMITYIGYVSQEIKVDNRNSFSIVLKEDSEMLEEVVVVGYGTMKKKD</sequence>
<evidence type="ECO:0000256" key="1">
    <source>
        <dbReference type="ARBA" id="ARBA00022448"/>
    </source>
</evidence>
<dbReference type="Proteomes" id="UP000441358">
    <property type="component" value="Unassembled WGS sequence"/>
</dbReference>
<reference evidence="6 7" key="1">
    <citation type="journal article" date="2019" name="Nat. Med.">
        <title>A library of human gut bacterial isolates paired with longitudinal multiomics data enables mechanistic microbiome research.</title>
        <authorList>
            <person name="Poyet M."/>
            <person name="Groussin M."/>
            <person name="Gibbons S.M."/>
            <person name="Avila-Pacheco J."/>
            <person name="Jiang X."/>
            <person name="Kearney S.M."/>
            <person name="Perrotta A.R."/>
            <person name="Berdy B."/>
            <person name="Zhao S."/>
            <person name="Lieberman T.D."/>
            <person name="Swanson P.K."/>
            <person name="Smith M."/>
            <person name="Roesemann S."/>
            <person name="Alexander J.E."/>
            <person name="Rich S.A."/>
            <person name="Livny J."/>
            <person name="Vlamakis H."/>
            <person name="Clish C."/>
            <person name="Bullock K."/>
            <person name="Deik A."/>
            <person name="Scott J."/>
            <person name="Pierce K.A."/>
            <person name="Xavier R.J."/>
            <person name="Alm E.J."/>
        </authorList>
    </citation>
    <scope>NUCLEOTIDE SEQUENCE [LARGE SCALE GENOMIC DNA]</scope>
    <source>
        <strain evidence="6 7">BIOML-A32</strain>
    </source>
</reference>
<proteinExistence type="predicted"/>
<dbReference type="GO" id="GO:0019867">
    <property type="term" value="C:outer membrane"/>
    <property type="evidence" value="ECO:0007669"/>
    <property type="project" value="InterPro"/>
</dbReference>
<feature type="signal peptide" evidence="4">
    <location>
        <begin position="1"/>
        <end position="17"/>
    </location>
</feature>
<dbReference type="Pfam" id="PF13715">
    <property type="entry name" value="CarbopepD_reg_2"/>
    <property type="match status" value="1"/>
</dbReference>
<accession>A0A7K0HTA8</accession>
<evidence type="ECO:0000256" key="2">
    <source>
        <dbReference type="ARBA" id="ARBA00023136"/>
    </source>
</evidence>
<feature type="domain" description="Secretin/TonB short N-terminal" evidence="5">
    <location>
        <begin position="49"/>
        <end position="100"/>
    </location>
</feature>
<dbReference type="SUPFAM" id="SSF49464">
    <property type="entry name" value="Carboxypeptidase regulatory domain-like"/>
    <property type="match status" value="1"/>
</dbReference>